<evidence type="ECO:0000256" key="1">
    <source>
        <dbReference type="SAM" id="MobiDB-lite"/>
    </source>
</evidence>
<dbReference type="Proteomes" id="UP000298061">
    <property type="component" value="Unassembled WGS sequence"/>
</dbReference>
<feature type="region of interest" description="Disordered" evidence="1">
    <location>
        <begin position="1"/>
        <end position="20"/>
    </location>
</feature>
<accession>A0A4Y9ZQI2</accession>
<feature type="compositionally biased region" description="Pro residues" evidence="1">
    <location>
        <begin position="56"/>
        <end position="68"/>
    </location>
</feature>
<dbReference type="EMBL" id="SFCI01001245">
    <property type="protein sequence ID" value="TFY76317.1"/>
    <property type="molecule type" value="Genomic_DNA"/>
</dbReference>
<name>A0A4Y9ZQI2_9AGAM</name>
<feature type="compositionally biased region" description="Basic and acidic residues" evidence="1">
    <location>
        <begin position="1"/>
        <end position="14"/>
    </location>
</feature>
<gene>
    <name evidence="2" type="ORF">EWM64_g7694</name>
</gene>
<protein>
    <submittedName>
        <fullName evidence="2">Uncharacterized protein</fullName>
    </submittedName>
</protein>
<proteinExistence type="predicted"/>
<reference evidence="2 3" key="1">
    <citation type="submission" date="2019-02" db="EMBL/GenBank/DDBJ databases">
        <title>Genome sequencing of the rare red list fungi Hericium alpestre (H. flagellum).</title>
        <authorList>
            <person name="Buettner E."/>
            <person name="Kellner H."/>
        </authorList>
    </citation>
    <scope>NUCLEOTIDE SEQUENCE [LARGE SCALE GENOMIC DNA]</scope>
    <source>
        <strain evidence="2 3">DSM 108284</strain>
    </source>
</reference>
<feature type="region of interest" description="Disordered" evidence="1">
    <location>
        <begin position="96"/>
        <end position="185"/>
    </location>
</feature>
<feature type="compositionally biased region" description="Low complexity" evidence="1">
    <location>
        <begin position="124"/>
        <end position="136"/>
    </location>
</feature>
<evidence type="ECO:0000313" key="3">
    <source>
        <dbReference type="Proteomes" id="UP000298061"/>
    </source>
</evidence>
<feature type="compositionally biased region" description="Pro residues" evidence="1">
    <location>
        <begin position="110"/>
        <end position="123"/>
    </location>
</feature>
<feature type="region of interest" description="Disordered" evidence="1">
    <location>
        <begin position="49"/>
        <end position="71"/>
    </location>
</feature>
<keyword evidence="3" id="KW-1185">Reference proteome</keyword>
<dbReference type="OrthoDB" id="3228154at2759"/>
<organism evidence="2 3">
    <name type="scientific">Hericium alpestre</name>
    <dbReference type="NCBI Taxonomy" id="135208"/>
    <lineage>
        <taxon>Eukaryota</taxon>
        <taxon>Fungi</taxon>
        <taxon>Dikarya</taxon>
        <taxon>Basidiomycota</taxon>
        <taxon>Agaricomycotina</taxon>
        <taxon>Agaricomycetes</taxon>
        <taxon>Russulales</taxon>
        <taxon>Hericiaceae</taxon>
        <taxon>Hericium</taxon>
    </lineage>
</organism>
<comment type="caution">
    <text evidence="2">The sequence shown here is derived from an EMBL/GenBank/DDBJ whole genome shotgun (WGS) entry which is preliminary data.</text>
</comment>
<evidence type="ECO:0000313" key="2">
    <source>
        <dbReference type="EMBL" id="TFY76317.1"/>
    </source>
</evidence>
<sequence>MKRLAADDADKMDDGSDESLQKDLTVQDMLLVDRLWQHLLDMGCPPTLLDSSTAPTRPPDLLSPPKPVPVEQDIDMDMDIVVLSVPDVYLGPTPYSKLPPSPALSTRSLPPIPQSAPATPPTSPTESSPSDDSPPSKVYTMSQLVATLIMRHRDRGTVKTRPSPPSPRKPSILAVGPVLRAEDLA</sequence>
<dbReference type="AlphaFoldDB" id="A0A4Y9ZQI2"/>